<feature type="repeat" description="WD" evidence="7">
    <location>
        <begin position="392"/>
        <end position="427"/>
    </location>
</feature>
<protein>
    <recommendedName>
        <fullName evidence="6">Serine-threonine kinase receptor-associated protein</fullName>
    </recommendedName>
</protein>
<dbReference type="PANTHER" id="PTHR19877:SF13">
    <property type="entry name" value="SERINE-THREONINE KINASE RECEPTOR-ASSOCIATED PROTEIN"/>
    <property type="match status" value="1"/>
</dbReference>
<evidence type="ECO:0000256" key="6">
    <source>
        <dbReference type="ARBA" id="ARBA00040390"/>
    </source>
</evidence>
<evidence type="ECO:0000256" key="5">
    <source>
        <dbReference type="ARBA" id="ARBA00038394"/>
    </source>
</evidence>
<keyword evidence="4" id="KW-0508">mRNA splicing</keyword>
<dbReference type="SUPFAM" id="SSF50978">
    <property type="entry name" value="WD40 repeat-like"/>
    <property type="match status" value="1"/>
</dbReference>
<accession>A0ABD3MRI4</accession>
<keyword evidence="2" id="KW-0507">mRNA processing</keyword>
<dbReference type="InterPro" id="IPR036322">
    <property type="entry name" value="WD40_repeat_dom_sf"/>
</dbReference>
<sequence length="427" mass="45242">MAASATVAARAASAPPAAVAAPSAASAASATTNAPASSGRQIPIVCPGHTRPLAELQFCTFVEAADDDDDVSASASANDAPALTTEVDADKAPKASSSSQQKQKQRSSRTLLASACHDKLPMLRDATTGDWIGTFAGHKGAVWSTRFDPTASLVATASGDFTVKIWDAITGNELYNFVHDHVVKTVDWSTNSQYLATGGHEGIVRIFDVCHPEKEPRKFVMGSKEKKVSISKVNWYNDSIVLAAGEDGVLRFINVDENSETDPTTKQNIVKTLQVSDDGCGIRDMELVTISSTQQTILTVSAGQHVSFYDMATLQLLHSYAMPIHFREEGGASLHPISGSKFVVGGGRRGGSMASGSNEKSGTGGGGAGGELGSDLMVYVFDYHTGEMLEKYKGHHGPIRCVRYHPDGKSYATGSEDGTIRLWQTDP</sequence>
<evidence type="ECO:0000313" key="9">
    <source>
        <dbReference type="EMBL" id="KAL3766052.1"/>
    </source>
</evidence>
<feature type="repeat" description="WD" evidence="7">
    <location>
        <begin position="176"/>
        <end position="209"/>
    </location>
</feature>
<dbReference type="SMART" id="SM00320">
    <property type="entry name" value="WD40"/>
    <property type="match status" value="5"/>
</dbReference>
<reference evidence="9 10" key="1">
    <citation type="submission" date="2024-10" db="EMBL/GenBank/DDBJ databases">
        <title>Updated reference genomes for cyclostephanoid diatoms.</title>
        <authorList>
            <person name="Roberts W.R."/>
            <person name="Alverson A.J."/>
        </authorList>
    </citation>
    <scope>NUCLEOTIDE SEQUENCE [LARGE SCALE GENOMIC DNA]</scope>
    <source>
        <strain evidence="9 10">AJA232-27</strain>
    </source>
</reference>
<feature type="region of interest" description="Disordered" evidence="8">
    <location>
        <begin position="1"/>
        <end position="22"/>
    </location>
</feature>
<name>A0ABD3MRI4_9STRA</name>
<dbReference type="InterPro" id="IPR015943">
    <property type="entry name" value="WD40/YVTN_repeat-like_dom_sf"/>
</dbReference>
<organism evidence="9 10">
    <name type="scientific">Discostella pseudostelligera</name>
    <dbReference type="NCBI Taxonomy" id="259834"/>
    <lineage>
        <taxon>Eukaryota</taxon>
        <taxon>Sar</taxon>
        <taxon>Stramenopiles</taxon>
        <taxon>Ochrophyta</taxon>
        <taxon>Bacillariophyta</taxon>
        <taxon>Coscinodiscophyceae</taxon>
        <taxon>Thalassiosirophycidae</taxon>
        <taxon>Stephanodiscales</taxon>
        <taxon>Stephanodiscaceae</taxon>
        <taxon>Discostella</taxon>
    </lineage>
</organism>
<feature type="repeat" description="WD" evidence="7">
    <location>
        <begin position="135"/>
        <end position="176"/>
    </location>
</feature>
<dbReference type="InterPro" id="IPR001680">
    <property type="entry name" value="WD40_rpt"/>
</dbReference>
<evidence type="ECO:0000256" key="1">
    <source>
        <dbReference type="ARBA" id="ARBA00022574"/>
    </source>
</evidence>
<dbReference type="GO" id="GO:0008380">
    <property type="term" value="P:RNA splicing"/>
    <property type="evidence" value="ECO:0007669"/>
    <property type="project" value="UniProtKB-KW"/>
</dbReference>
<gene>
    <name evidence="9" type="ORF">ACHAWU_002767</name>
</gene>
<evidence type="ECO:0000256" key="8">
    <source>
        <dbReference type="SAM" id="MobiDB-lite"/>
    </source>
</evidence>
<feature type="region of interest" description="Disordered" evidence="8">
    <location>
        <begin position="345"/>
        <end position="368"/>
    </location>
</feature>
<keyword evidence="1 7" id="KW-0853">WD repeat</keyword>
<dbReference type="PROSITE" id="PS50082">
    <property type="entry name" value="WD_REPEATS_2"/>
    <property type="match status" value="3"/>
</dbReference>
<evidence type="ECO:0000256" key="2">
    <source>
        <dbReference type="ARBA" id="ARBA00022664"/>
    </source>
</evidence>
<dbReference type="GO" id="GO:0006397">
    <property type="term" value="P:mRNA processing"/>
    <property type="evidence" value="ECO:0007669"/>
    <property type="project" value="UniProtKB-KW"/>
</dbReference>
<dbReference type="EMBL" id="JALLBG020000089">
    <property type="protein sequence ID" value="KAL3766052.1"/>
    <property type="molecule type" value="Genomic_DNA"/>
</dbReference>
<evidence type="ECO:0000313" key="10">
    <source>
        <dbReference type="Proteomes" id="UP001530293"/>
    </source>
</evidence>
<feature type="compositionally biased region" description="Low complexity" evidence="8">
    <location>
        <begin position="351"/>
        <end position="361"/>
    </location>
</feature>
<dbReference type="PROSITE" id="PS50294">
    <property type="entry name" value="WD_REPEATS_REGION"/>
    <property type="match status" value="2"/>
</dbReference>
<keyword evidence="10" id="KW-1185">Reference proteome</keyword>
<evidence type="ECO:0000256" key="3">
    <source>
        <dbReference type="ARBA" id="ARBA00022737"/>
    </source>
</evidence>
<dbReference type="Pfam" id="PF00400">
    <property type="entry name" value="WD40"/>
    <property type="match status" value="3"/>
</dbReference>
<feature type="region of interest" description="Disordered" evidence="8">
    <location>
        <begin position="70"/>
        <end position="110"/>
    </location>
</feature>
<proteinExistence type="inferred from homology"/>
<evidence type="ECO:0000256" key="4">
    <source>
        <dbReference type="ARBA" id="ARBA00023187"/>
    </source>
</evidence>
<dbReference type="InterPro" id="IPR020472">
    <property type="entry name" value="WD40_PAC1"/>
</dbReference>
<comment type="caution">
    <text evidence="9">The sequence shown here is derived from an EMBL/GenBank/DDBJ whole genome shotgun (WGS) entry which is preliminary data.</text>
</comment>
<dbReference type="AlphaFoldDB" id="A0ABD3MRI4"/>
<dbReference type="PRINTS" id="PR00320">
    <property type="entry name" value="GPROTEINBRPT"/>
</dbReference>
<comment type="similarity">
    <text evidence="5">Belongs to the WD repeat STRAP family.</text>
</comment>
<dbReference type="PANTHER" id="PTHR19877">
    <property type="entry name" value="EUKARYOTIC TRANSLATION INITIATION FACTOR 3 SUBUNIT I"/>
    <property type="match status" value="1"/>
</dbReference>
<evidence type="ECO:0000256" key="7">
    <source>
        <dbReference type="PROSITE-ProRule" id="PRU00221"/>
    </source>
</evidence>
<keyword evidence="3" id="KW-0677">Repeat</keyword>
<dbReference type="Proteomes" id="UP001530293">
    <property type="component" value="Unassembled WGS sequence"/>
</dbReference>
<dbReference type="Gene3D" id="2.130.10.10">
    <property type="entry name" value="YVTN repeat-like/Quinoprotein amine dehydrogenase"/>
    <property type="match status" value="1"/>
</dbReference>